<dbReference type="RefSeq" id="WP_155151156.1">
    <property type="nucleotide sequence ID" value="NZ_JACOPQ010000010.1"/>
</dbReference>
<comment type="function">
    <text evidence="10">Catalyzes the transfer of an acyl group from acyl-phosphate (acyl-PO(4)) to glycerol-3-phosphate (G3P) to form lysophosphatidic acid (LPA). This enzyme utilizes acyl-phosphate as fatty acyl donor, but not acyl-CoA or acyl-ACP.</text>
</comment>
<keyword evidence="8 10" id="KW-0594">Phospholipid biosynthesis</keyword>
<dbReference type="EMBL" id="JACOPQ010000010">
    <property type="protein sequence ID" value="MBC5737877.1"/>
    <property type="molecule type" value="Genomic_DNA"/>
</dbReference>
<accession>A0A8J6JM91</accession>
<keyword evidence="4 10" id="KW-0812">Transmembrane</keyword>
<dbReference type="HAMAP" id="MF_01043">
    <property type="entry name" value="PlsY"/>
    <property type="match status" value="1"/>
</dbReference>
<keyword evidence="11" id="KW-0012">Acyltransferase</keyword>
<comment type="caution">
    <text evidence="11">The sequence shown here is derived from an EMBL/GenBank/DDBJ whole genome shotgun (WGS) entry which is preliminary data.</text>
</comment>
<feature type="transmembrane region" description="Helical" evidence="10">
    <location>
        <begin position="109"/>
        <end position="133"/>
    </location>
</feature>
<gene>
    <name evidence="10" type="primary">plsY</name>
    <name evidence="11" type="ORF">H8S62_12765</name>
</gene>
<feature type="transmembrane region" description="Helical" evidence="10">
    <location>
        <begin position="165"/>
        <end position="183"/>
    </location>
</feature>
<dbReference type="GO" id="GO:0005886">
    <property type="term" value="C:plasma membrane"/>
    <property type="evidence" value="ECO:0007669"/>
    <property type="project" value="UniProtKB-SubCell"/>
</dbReference>
<organism evidence="11 12">
    <name type="scientific">Lawsonibacter faecis</name>
    <dbReference type="NCBI Taxonomy" id="2763052"/>
    <lineage>
        <taxon>Bacteria</taxon>
        <taxon>Bacillati</taxon>
        <taxon>Bacillota</taxon>
        <taxon>Clostridia</taxon>
        <taxon>Eubacteriales</taxon>
        <taxon>Oscillospiraceae</taxon>
        <taxon>Lawsonibacter</taxon>
    </lineage>
</organism>
<evidence type="ECO:0000313" key="11">
    <source>
        <dbReference type="EMBL" id="MBC5737877.1"/>
    </source>
</evidence>
<keyword evidence="2 10" id="KW-0444">Lipid biosynthesis</keyword>
<evidence type="ECO:0000256" key="9">
    <source>
        <dbReference type="ARBA" id="ARBA00023264"/>
    </source>
</evidence>
<comment type="subcellular location">
    <subcellularLocation>
        <location evidence="10">Cell membrane</location>
        <topology evidence="10">Multi-pass membrane protein</topology>
    </subcellularLocation>
</comment>
<sequence length="199" mass="20408">MERLVCLAAGYLCGCFLTAEIVAHYRTGQGAASLGTGNPGTANVVGHLGIGWGALVLLGDAGKTALALALCRFWLAPGLGMVGGLYAGLGAVLGHNFPVWRRFCGGKGVAVTCAAIVLVSPLWGAVSCLAGLAAVLLSGYLPLGAVLIPCLFIFPAFAVHGVEPGILSAVLAILMVIRHIHGLERIASHTEKKFGPRRT</sequence>
<evidence type="ECO:0000256" key="1">
    <source>
        <dbReference type="ARBA" id="ARBA00022475"/>
    </source>
</evidence>
<evidence type="ECO:0000313" key="12">
    <source>
        <dbReference type="Proteomes" id="UP000607645"/>
    </source>
</evidence>
<dbReference type="GO" id="GO:0008654">
    <property type="term" value="P:phospholipid biosynthetic process"/>
    <property type="evidence" value="ECO:0007669"/>
    <property type="project" value="UniProtKB-UniRule"/>
</dbReference>
<evidence type="ECO:0000256" key="4">
    <source>
        <dbReference type="ARBA" id="ARBA00022692"/>
    </source>
</evidence>
<proteinExistence type="inferred from homology"/>
<dbReference type="EC" id="2.3.1.275" evidence="10"/>
<comment type="catalytic activity">
    <reaction evidence="10">
        <text>an acyl phosphate + sn-glycerol 3-phosphate = a 1-acyl-sn-glycero-3-phosphate + phosphate</text>
        <dbReference type="Rhea" id="RHEA:34075"/>
        <dbReference type="ChEBI" id="CHEBI:43474"/>
        <dbReference type="ChEBI" id="CHEBI:57597"/>
        <dbReference type="ChEBI" id="CHEBI:57970"/>
        <dbReference type="ChEBI" id="CHEBI:59918"/>
        <dbReference type="EC" id="2.3.1.275"/>
    </reaction>
</comment>
<dbReference type="PANTHER" id="PTHR30309">
    <property type="entry name" value="INNER MEMBRANE PROTEIN YGIH"/>
    <property type="match status" value="1"/>
</dbReference>
<evidence type="ECO:0000256" key="7">
    <source>
        <dbReference type="ARBA" id="ARBA00023136"/>
    </source>
</evidence>
<comment type="similarity">
    <text evidence="10">Belongs to the PlsY family.</text>
</comment>
<dbReference type="Proteomes" id="UP000607645">
    <property type="component" value="Unassembled WGS sequence"/>
</dbReference>
<evidence type="ECO:0000256" key="2">
    <source>
        <dbReference type="ARBA" id="ARBA00022516"/>
    </source>
</evidence>
<protein>
    <recommendedName>
        <fullName evidence="10">Glycerol-3-phosphate acyltransferase</fullName>
    </recommendedName>
    <alternativeName>
        <fullName evidence="10">Acyl-PO4 G3P acyltransferase</fullName>
    </alternativeName>
    <alternativeName>
        <fullName evidence="10">Acyl-phosphate--glycerol-3-phosphate acyltransferase</fullName>
    </alternativeName>
    <alternativeName>
        <fullName evidence="10">G3P acyltransferase</fullName>
        <shortName evidence="10">GPAT</shortName>
        <ecNumber evidence="10">2.3.1.275</ecNumber>
    </alternativeName>
    <alternativeName>
        <fullName evidence="10">Lysophosphatidic acid synthase</fullName>
        <shortName evidence="10">LPA synthase</shortName>
    </alternativeName>
</protein>
<keyword evidence="9 10" id="KW-1208">Phospholipid metabolism</keyword>
<evidence type="ECO:0000256" key="5">
    <source>
        <dbReference type="ARBA" id="ARBA00022989"/>
    </source>
</evidence>
<keyword evidence="3 10" id="KW-0808">Transferase</keyword>
<dbReference type="Pfam" id="PF02660">
    <property type="entry name" value="G3P_acyltransf"/>
    <property type="match status" value="1"/>
</dbReference>
<evidence type="ECO:0000256" key="3">
    <source>
        <dbReference type="ARBA" id="ARBA00022679"/>
    </source>
</evidence>
<feature type="transmembrane region" description="Helical" evidence="10">
    <location>
        <begin position="140"/>
        <end position="159"/>
    </location>
</feature>
<dbReference type="GO" id="GO:0043772">
    <property type="term" value="F:acyl-phosphate glycerol-3-phosphate acyltransferase activity"/>
    <property type="evidence" value="ECO:0007669"/>
    <property type="project" value="UniProtKB-UniRule"/>
</dbReference>
<dbReference type="InterPro" id="IPR003811">
    <property type="entry name" value="G3P_acylTferase_PlsY"/>
</dbReference>
<feature type="transmembrane region" description="Helical" evidence="10">
    <location>
        <begin position="73"/>
        <end position="97"/>
    </location>
</feature>
<feature type="transmembrane region" description="Helical" evidence="10">
    <location>
        <begin position="43"/>
        <end position="61"/>
    </location>
</feature>
<keyword evidence="7 10" id="KW-0472">Membrane</keyword>
<comment type="subunit">
    <text evidence="10">Probably interacts with PlsX.</text>
</comment>
<keyword evidence="1 10" id="KW-1003">Cell membrane</keyword>
<dbReference type="PANTHER" id="PTHR30309:SF0">
    <property type="entry name" value="GLYCEROL-3-PHOSPHATE ACYLTRANSFERASE-RELATED"/>
    <property type="match status" value="1"/>
</dbReference>
<evidence type="ECO:0000256" key="10">
    <source>
        <dbReference type="HAMAP-Rule" id="MF_01043"/>
    </source>
</evidence>
<dbReference type="UniPathway" id="UPA00085"/>
<reference evidence="11" key="1">
    <citation type="submission" date="2020-08" db="EMBL/GenBank/DDBJ databases">
        <title>Genome public.</title>
        <authorList>
            <person name="Liu C."/>
            <person name="Sun Q."/>
        </authorList>
    </citation>
    <scope>NUCLEOTIDE SEQUENCE</scope>
    <source>
        <strain evidence="11">NSJ-52</strain>
    </source>
</reference>
<keyword evidence="12" id="KW-1185">Reference proteome</keyword>
<name>A0A8J6JM91_9FIRM</name>
<keyword evidence="5 10" id="KW-1133">Transmembrane helix</keyword>
<keyword evidence="6 10" id="KW-0443">Lipid metabolism</keyword>
<evidence type="ECO:0000256" key="8">
    <source>
        <dbReference type="ARBA" id="ARBA00023209"/>
    </source>
</evidence>
<dbReference type="AlphaFoldDB" id="A0A8J6JM91"/>
<dbReference type="SMART" id="SM01207">
    <property type="entry name" value="G3P_acyltransf"/>
    <property type="match status" value="1"/>
</dbReference>
<comment type="pathway">
    <text evidence="10">Lipid metabolism; phospholipid metabolism.</text>
</comment>
<evidence type="ECO:0000256" key="6">
    <source>
        <dbReference type="ARBA" id="ARBA00023098"/>
    </source>
</evidence>